<dbReference type="SUPFAM" id="SSF53448">
    <property type="entry name" value="Nucleotide-diphospho-sugar transferases"/>
    <property type="match status" value="1"/>
</dbReference>
<evidence type="ECO:0000259" key="1">
    <source>
        <dbReference type="Pfam" id="PF00483"/>
    </source>
</evidence>
<dbReference type="InterPro" id="IPR029044">
    <property type="entry name" value="Nucleotide-diphossugar_trans"/>
</dbReference>
<dbReference type="InterPro" id="IPR005835">
    <property type="entry name" value="NTP_transferase_dom"/>
</dbReference>
<sequence>MTEPRSEQVVVLAGGLGTRLGPMGADRPKVLQDVLGRPFLDVMLEPVAASGLRRFHFCLGHLAPRVSAHLATLPAEWETTAETEPAPLGTAGALLHSVGHLDEQFMVLLGDTYLDTDYGGLFDRFPPDSLGMMLLTRASNDVLPNVGVRDGTVTAYDKNGVPGGLTDTGVTLLRRSALDVLQRGRERTDLHELFHALMGRGALAAAVTGERFFDIGTPRRHQALATHLSAGTAKEAGI</sequence>
<accession>A0ABV1ZSX5</accession>
<reference evidence="2 3" key="1">
    <citation type="submission" date="2024-06" db="EMBL/GenBank/DDBJ databases">
        <authorList>
            <person name="Bataeva Y.V."/>
            <person name="Grigorian L.N."/>
            <person name="Solomentsev V.I."/>
        </authorList>
    </citation>
    <scope>NUCLEOTIDE SEQUENCE [LARGE SCALE GENOMIC DNA]</scope>
    <source>
        <strain evidence="3">SCPM-O-B-12605 (RCAM04882)</strain>
    </source>
</reference>
<dbReference type="RefSeq" id="WP_352983083.1">
    <property type="nucleotide sequence ID" value="NZ_JBEQNA010000005.1"/>
</dbReference>
<evidence type="ECO:0000313" key="3">
    <source>
        <dbReference type="Proteomes" id="UP001432401"/>
    </source>
</evidence>
<dbReference type="PANTHER" id="PTHR22572">
    <property type="entry name" value="SUGAR-1-PHOSPHATE GUANYL TRANSFERASE"/>
    <property type="match status" value="1"/>
</dbReference>
<keyword evidence="3" id="KW-1185">Reference proteome</keyword>
<protein>
    <submittedName>
        <fullName evidence="2">Sugar phosphate nucleotidyltransferase</fullName>
    </submittedName>
</protein>
<feature type="domain" description="Nucleotidyl transferase" evidence="1">
    <location>
        <begin position="9"/>
        <end position="128"/>
    </location>
</feature>
<gene>
    <name evidence="2" type="ORF">ABUK86_08010</name>
</gene>
<dbReference type="Pfam" id="PF00483">
    <property type="entry name" value="NTP_transferase"/>
    <property type="match status" value="1"/>
</dbReference>
<dbReference type="EMBL" id="JBEQNB010000004">
    <property type="protein sequence ID" value="MES0833715.1"/>
    <property type="molecule type" value="Genomic_DNA"/>
</dbReference>
<name>A0ABV1ZSX5_9ACTN</name>
<comment type="caution">
    <text evidence="2">The sequence shown here is derived from an EMBL/GenBank/DDBJ whole genome shotgun (WGS) entry which is preliminary data.</text>
</comment>
<dbReference type="InterPro" id="IPR050486">
    <property type="entry name" value="Mannose-1P_guanyltransferase"/>
</dbReference>
<proteinExistence type="predicted"/>
<organism evidence="2 3">
    <name type="scientific">Nocardiopsis tropica</name>
    <dbReference type="NCBI Taxonomy" id="109330"/>
    <lineage>
        <taxon>Bacteria</taxon>
        <taxon>Bacillati</taxon>
        <taxon>Actinomycetota</taxon>
        <taxon>Actinomycetes</taxon>
        <taxon>Streptosporangiales</taxon>
        <taxon>Nocardiopsidaceae</taxon>
        <taxon>Nocardiopsis</taxon>
    </lineage>
</organism>
<dbReference type="Proteomes" id="UP001432401">
    <property type="component" value="Unassembled WGS sequence"/>
</dbReference>
<dbReference type="Gene3D" id="3.90.550.10">
    <property type="entry name" value="Spore Coat Polysaccharide Biosynthesis Protein SpsA, Chain A"/>
    <property type="match status" value="1"/>
</dbReference>
<evidence type="ECO:0000313" key="2">
    <source>
        <dbReference type="EMBL" id="MES0833715.1"/>
    </source>
</evidence>